<name>A0A173RL50_PARDI</name>
<evidence type="ECO:0000313" key="2">
    <source>
        <dbReference type="EMBL" id="CUM78632.1"/>
    </source>
</evidence>
<sequence length="335" mass="38309">MTEYTQEEAVFRMNEMGKAGRPFLFIIDYKRERICVESPEEIVPSELLYDLNGFTNANHECNLRDSSHLISGEPVEWQPSYVSFEEYAHSFETVARHIHAGNSYLVNLTCATPVYTNLSLKDIFYHSKAMYKLWMRDRFVVFSPEIFVRTRDGLIYSYPMKGTIDATLPDARRRILDDPKEAAEHATIVDLIRNDLSIVASEVCVPRYRYIDELRTHNGSLLQVSSEIRGRLPEGWNGHVGEILFSLLPAGSITGAPKKKTLEIIAEAETYERGFYTGVMGYFDGQDLDSAVMIRFMEQVSPHSFVFKSGGGITSKSDVRSEYNEMKQKVYVPIY</sequence>
<dbReference type="RefSeq" id="WP_057318773.1">
    <property type="nucleotide sequence ID" value="NZ_CYXP01000001.1"/>
</dbReference>
<keyword evidence="2" id="KW-0032">Aminotransferase</keyword>
<accession>A0A173RL50</accession>
<dbReference type="SUPFAM" id="SSF56322">
    <property type="entry name" value="ADC synthase"/>
    <property type="match status" value="1"/>
</dbReference>
<dbReference type="PANTHER" id="PTHR11236">
    <property type="entry name" value="AMINOBENZOATE/ANTHRANILATE SYNTHASE"/>
    <property type="match status" value="1"/>
</dbReference>
<dbReference type="PRINTS" id="PR00095">
    <property type="entry name" value="ANTSNTHASEI"/>
</dbReference>
<gene>
    <name evidence="2" type="primary">pabB</name>
    <name evidence="2" type="ORF">ERS852429_00566</name>
</gene>
<dbReference type="Pfam" id="PF00425">
    <property type="entry name" value="Chorismate_bind"/>
    <property type="match status" value="1"/>
</dbReference>
<dbReference type="Gene3D" id="3.60.120.10">
    <property type="entry name" value="Anthranilate synthase"/>
    <property type="match status" value="1"/>
</dbReference>
<feature type="domain" description="Chorismate-utilising enzyme C-terminal" evidence="1">
    <location>
        <begin position="84"/>
        <end position="329"/>
    </location>
</feature>
<dbReference type="GO" id="GO:0046820">
    <property type="term" value="F:4-amino-4-deoxychorismate synthase activity"/>
    <property type="evidence" value="ECO:0007669"/>
    <property type="project" value="UniProtKB-EC"/>
</dbReference>
<dbReference type="AlphaFoldDB" id="A0A173RL50"/>
<dbReference type="EC" id="2.6.1.85" evidence="2"/>
<dbReference type="GO" id="GO:0000162">
    <property type="term" value="P:L-tryptophan biosynthetic process"/>
    <property type="evidence" value="ECO:0007669"/>
    <property type="project" value="TreeGrafter"/>
</dbReference>
<organism evidence="2 3">
    <name type="scientific">Parabacteroides distasonis</name>
    <dbReference type="NCBI Taxonomy" id="823"/>
    <lineage>
        <taxon>Bacteria</taxon>
        <taxon>Pseudomonadati</taxon>
        <taxon>Bacteroidota</taxon>
        <taxon>Bacteroidia</taxon>
        <taxon>Bacteroidales</taxon>
        <taxon>Tannerellaceae</taxon>
        <taxon>Parabacteroides</taxon>
    </lineage>
</organism>
<keyword evidence="2" id="KW-0808">Transferase</keyword>
<dbReference type="InterPro" id="IPR019999">
    <property type="entry name" value="Anth_synth_I-like"/>
</dbReference>
<dbReference type="InterPro" id="IPR015890">
    <property type="entry name" value="Chorismate_C"/>
</dbReference>
<proteinExistence type="predicted"/>
<dbReference type="NCBIfam" id="NF005486">
    <property type="entry name" value="PRK07093.1"/>
    <property type="match status" value="1"/>
</dbReference>
<dbReference type="InterPro" id="IPR005801">
    <property type="entry name" value="ADC_synthase"/>
</dbReference>
<dbReference type="PANTHER" id="PTHR11236:SF50">
    <property type="entry name" value="AMINODEOXYCHORISMATE SYNTHASE COMPONENT 1"/>
    <property type="match status" value="1"/>
</dbReference>
<dbReference type="EMBL" id="CYXP01000001">
    <property type="protein sequence ID" value="CUM78632.1"/>
    <property type="molecule type" value="Genomic_DNA"/>
</dbReference>
<evidence type="ECO:0000259" key="1">
    <source>
        <dbReference type="Pfam" id="PF00425"/>
    </source>
</evidence>
<dbReference type="Proteomes" id="UP000095591">
    <property type="component" value="Unassembled WGS sequence"/>
</dbReference>
<evidence type="ECO:0000313" key="3">
    <source>
        <dbReference type="Proteomes" id="UP000095591"/>
    </source>
</evidence>
<protein>
    <submittedName>
        <fullName evidence="2">Para-aminobenzoate synthase component 1</fullName>
        <ecNumber evidence="2">2.6.1.85</ecNumber>
    </submittedName>
</protein>
<reference evidence="2 3" key="1">
    <citation type="submission" date="2015-09" db="EMBL/GenBank/DDBJ databases">
        <authorList>
            <consortium name="Pathogen Informatics"/>
        </authorList>
    </citation>
    <scope>NUCLEOTIDE SEQUENCE [LARGE SCALE GENOMIC DNA]</scope>
    <source>
        <strain evidence="2 3">2789STDY5608872</strain>
    </source>
</reference>